<feature type="domain" description="DUF6534" evidence="2">
    <location>
        <begin position="165"/>
        <end position="250"/>
    </location>
</feature>
<dbReference type="InterPro" id="IPR045339">
    <property type="entry name" value="DUF6534"/>
</dbReference>
<dbReference type="Proteomes" id="UP001063166">
    <property type="component" value="Unassembled WGS sequence"/>
</dbReference>
<reference evidence="3" key="1">
    <citation type="submission" date="2022-07" db="EMBL/GenBank/DDBJ databases">
        <title>The genome of Lyophyllum shimeji provides insight into the initial evolution of ectomycorrhizal fungal genome.</title>
        <authorList>
            <person name="Kobayashi Y."/>
            <person name="Shibata T."/>
            <person name="Hirakawa H."/>
            <person name="Shigenobu S."/>
            <person name="Nishiyama T."/>
            <person name="Yamada A."/>
            <person name="Hasebe M."/>
            <person name="Kawaguchi M."/>
        </authorList>
    </citation>
    <scope>NUCLEOTIDE SEQUENCE</scope>
    <source>
        <strain evidence="3">AT787</strain>
    </source>
</reference>
<name>A0A9P3UTN1_LYOSH</name>
<dbReference type="OrthoDB" id="3206554at2759"/>
<accession>A0A9P3UTN1</accession>
<protein>
    <recommendedName>
        <fullName evidence="2">DUF6534 domain-containing protein</fullName>
    </recommendedName>
</protein>
<keyword evidence="4" id="KW-1185">Reference proteome</keyword>
<feature type="transmembrane region" description="Helical" evidence="1">
    <location>
        <begin position="116"/>
        <end position="135"/>
    </location>
</feature>
<comment type="caution">
    <text evidence="3">The sequence shown here is derived from an EMBL/GenBank/DDBJ whole genome shotgun (WGS) entry which is preliminary data.</text>
</comment>
<feature type="transmembrane region" description="Helical" evidence="1">
    <location>
        <begin position="199"/>
        <end position="221"/>
    </location>
</feature>
<feature type="transmembrane region" description="Helical" evidence="1">
    <location>
        <begin position="45"/>
        <end position="69"/>
    </location>
</feature>
<feature type="transmembrane region" description="Helical" evidence="1">
    <location>
        <begin position="227"/>
        <end position="246"/>
    </location>
</feature>
<keyword evidence="1" id="KW-1133">Transmembrane helix</keyword>
<feature type="transmembrane region" description="Helical" evidence="1">
    <location>
        <begin position="12"/>
        <end position="33"/>
    </location>
</feature>
<evidence type="ECO:0000313" key="3">
    <source>
        <dbReference type="EMBL" id="GLB43795.1"/>
    </source>
</evidence>
<evidence type="ECO:0000256" key="1">
    <source>
        <dbReference type="SAM" id="Phobius"/>
    </source>
</evidence>
<evidence type="ECO:0000313" key="4">
    <source>
        <dbReference type="Proteomes" id="UP001063166"/>
    </source>
</evidence>
<sequence>MADIARNHGALLLGGLLAAGLSGIVSVQTIIYFKLYPLDQPILKALVVIIWSLDLTHSGLICAAIWDFLIQDFGLAADIDIIPMALSLTIVFTAILTFFVHCFFAHRILLLSQRNWYLTMPVLFLATCRLCSASATSAEMIRLQMFSLFKAQFRWLFSLGLALSSIVDILVTISLFVLLTKSRSRSLSLNHIIDSLILYTFEIGSLTCAATIVSMICWLTMNSNLIFMGLHFVIGKLYANSLLASLNTRRELRRHRHSHDTAIPALASPRRAEAFFNSPFMDSEIQLQHVQINVEKSITYEHSGSLHTSRN</sequence>
<feature type="transmembrane region" description="Helical" evidence="1">
    <location>
        <begin position="81"/>
        <end position="104"/>
    </location>
</feature>
<dbReference type="PANTHER" id="PTHR40465">
    <property type="entry name" value="CHROMOSOME 1, WHOLE GENOME SHOTGUN SEQUENCE"/>
    <property type="match status" value="1"/>
</dbReference>
<keyword evidence="1" id="KW-0472">Membrane</keyword>
<evidence type="ECO:0000259" key="2">
    <source>
        <dbReference type="Pfam" id="PF20152"/>
    </source>
</evidence>
<dbReference type="AlphaFoldDB" id="A0A9P3UTN1"/>
<proteinExistence type="predicted"/>
<dbReference type="Pfam" id="PF20152">
    <property type="entry name" value="DUF6534"/>
    <property type="match status" value="1"/>
</dbReference>
<organism evidence="3 4">
    <name type="scientific">Lyophyllum shimeji</name>
    <name type="common">Hon-shimeji</name>
    <name type="synonym">Tricholoma shimeji</name>
    <dbReference type="NCBI Taxonomy" id="47721"/>
    <lineage>
        <taxon>Eukaryota</taxon>
        <taxon>Fungi</taxon>
        <taxon>Dikarya</taxon>
        <taxon>Basidiomycota</taxon>
        <taxon>Agaricomycotina</taxon>
        <taxon>Agaricomycetes</taxon>
        <taxon>Agaricomycetidae</taxon>
        <taxon>Agaricales</taxon>
        <taxon>Tricholomatineae</taxon>
        <taxon>Lyophyllaceae</taxon>
        <taxon>Lyophyllum</taxon>
    </lineage>
</organism>
<feature type="transmembrane region" description="Helical" evidence="1">
    <location>
        <begin position="155"/>
        <end position="179"/>
    </location>
</feature>
<gene>
    <name evidence="3" type="ORF">LshimejAT787_1403070</name>
</gene>
<dbReference type="PANTHER" id="PTHR40465:SF1">
    <property type="entry name" value="DUF6534 DOMAIN-CONTAINING PROTEIN"/>
    <property type="match status" value="1"/>
</dbReference>
<keyword evidence="1" id="KW-0812">Transmembrane</keyword>
<dbReference type="EMBL" id="BRPK01000014">
    <property type="protein sequence ID" value="GLB43795.1"/>
    <property type="molecule type" value="Genomic_DNA"/>
</dbReference>